<keyword evidence="2" id="KW-0255">Endonuclease</keyword>
<dbReference type="Proteomes" id="UP000757540">
    <property type="component" value="Unassembled WGS sequence"/>
</dbReference>
<reference evidence="2 3" key="1">
    <citation type="submission" date="2020-05" db="EMBL/GenBank/DDBJ databases">
        <title>Genomic Encyclopedia of Type Strains, Phase III (KMG-III): the genomes of soil and plant-associated and newly described type strains.</title>
        <authorList>
            <person name="Whitman W."/>
        </authorList>
    </citation>
    <scope>NUCLEOTIDE SEQUENCE [LARGE SCALE GENOMIC DNA]</scope>
    <source>
        <strain evidence="2 3">KCTC 19046</strain>
    </source>
</reference>
<evidence type="ECO:0000313" key="3">
    <source>
        <dbReference type="Proteomes" id="UP000757540"/>
    </source>
</evidence>
<dbReference type="EMBL" id="JABEZU010000003">
    <property type="protein sequence ID" value="NOV98223.1"/>
    <property type="molecule type" value="Genomic_DNA"/>
</dbReference>
<dbReference type="SMART" id="SM00507">
    <property type="entry name" value="HNHc"/>
    <property type="match status" value="1"/>
</dbReference>
<proteinExistence type="predicted"/>
<comment type="caution">
    <text evidence="2">The sequence shown here is derived from an EMBL/GenBank/DDBJ whole genome shotgun (WGS) entry which is preliminary data.</text>
</comment>
<keyword evidence="2" id="KW-0540">Nuclease</keyword>
<accession>A0ABX2A8G1</accession>
<name>A0ABX2A8G1_9MICO</name>
<dbReference type="GO" id="GO:0004519">
    <property type="term" value="F:endonuclease activity"/>
    <property type="evidence" value="ECO:0007669"/>
    <property type="project" value="UniProtKB-KW"/>
</dbReference>
<dbReference type="Gene3D" id="1.10.30.50">
    <property type="match status" value="1"/>
</dbReference>
<gene>
    <name evidence="2" type="ORF">HDG69_002808</name>
</gene>
<keyword evidence="2" id="KW-0378">Hydrolase</keyword>
<organism evidence="2 3">
    <name type="scientific">Isoptericola halotolerans</name>
    <dbReference type="NCBI Taxonomy" id="300560"/>
    <lineage>
        <taxon>Bacteria</taxon>
        <taxon>Bacillati</taxon>
        <taxon>Actinomycetota</taxon>
        <taxon>Actinomycetes</taxon>
        <taxon>Micrococcales</taxon>
        <taxon>Promicromonosporaceae</taxon>
        <taxon>Isoptericola</taxon>
    </lineage>
</organism>
<evidence type="ECO:0000259" key="1">
    <source>
        <dbReference type="SMART" id="SM00507"/>
    </source>
</evidence>
<evidence type="ECO:0000313" key="2">
    <source>
        <dbReference type="EMBL" id="NOV98223.1"/>
    </source>
</evidence>
<keyword evidence="3" id="KW-1185">Reference proteome</keyword>
<dbReference type="Pfam" id="PF01844">
    <property type="entry name" value="HNH"/>
    <property type="match status" value="1"/>
</dbReference>
<dbReference type="InterPro" id="IPR003615">
    <property type="entry name" value="HNH_nuc"/>
</dbReference>
<feature type="domain" description="HNH nuclease" evidence="1">
    <location>
        <begin position="48"/>
        <end position="108"/>
    </location>
</feature>
<protein>
    <submittedName>
        <fullName evidence="2">5-methylcytosine-specific restriction endonuclease McrA</fullName>
    </submittedName>
</protein>
<dbReference type="InterPro" id="IPR002711">
    <property type="entry name" value="HNH"/>
</dbReference>
<sequence length="117" mass="13333">MVELRGPYCRECSNRRAAEWKRKNPRDRVTKYLDARRARVLGAEFEVFDRVEIFERDGWVCGICDEPVDRGIAWPDPMSPSLDRVVPIARGGSHTRANTQCSHLTCNTAKGAREEVA</sequence>